<feature type="non-terminal residue" evidence="1">
    <location>
        <position position="164"/>
    </location>
</feature>
<name>A0A382WMP3_9ZZZZ</name>
<dbReference type="SUPFAM" id="SSF53335">
    <property type="entry name" value="S-adenosyl-L-methionine-dependent methyltransferases"/>
    <property type="match status" value="1"/>
</dbReference>
<reference evidence="1" key="1">
    <citation type="submission" date="2018-05" db="EMBL/GenBank/DDBJ databases">
        <authorList>
            <person name="Lanie J.A."/>
            <person name="Ng W.-L."/>
            <person name="Kazmierczak K.M."/>
            <person name="Andrzejewski T.M."/>
            <person name="Davidsen T.M."/>
            <person name="Wayne K.J."/>
            <person name="Tettelin H."/>
            <person name="Glass J.I."/>
            <person name="Rusch D."/>
            <person name="Podicherti R."/>
            <person name="Tsui H.-C.T."/>
            <person name="Winkler M.E."/>
        </authorList>
    </citation>
    <scope>NUCLEOTIDE SEQUENCE</scope>
</reference>
<dbReference type="Pfam" id="PF07021">
    <property type="entry name" value="MetW"/>
    <property type="match status" value="1"/>
</dbReference>
<dbReference type="NCBIfam" id="TIGR02081">
    <property type="entry name" value="metW"/>
    <property type="match status" value="1"/>
</dbReference>
<dbReference type="InterPro" id="IPR029063">
    <property type="entry name" value="SAM-dependent_MTases_sf"/>
</dbReference>
<sequence>MVAPGTRVLDVGCGDGLLLELLSREKDVDGRGVEISQEGVSACVSRGLSVIQGNAETDLYHYPDGAFDYVILSLTLPALHQPREILLELLRVGRRAIVSIPNSGFWRYRLHLLFSGRIPDMGARATEWFDTPNLHPCTIRDFVMLCRALGIVIERRAQLDARGR</sequence>
<evidence type="ECO:0008006" key="2">
    <source>
        <dbReference type="Google" id="ProtNLM"/>
    </source>
</evidence>
<dbReference type="CDD" id="cd02440">
    <property type="entry name" value="AdoMet_MTases"/>
    <property type="match status" value="1"/>
</dbReference>
<dbReference type="AlphaFoldDB" id="A0A382WMP3"/>
<organism evidence="1">
    <name type="scientific">marine metagenome</name>
    <dbReference type="NCBI Taxonomy" id="408172"/>
    <lineage>
        <taxon>unclassified sequences</taxon>
        <taxon>metagenomes</taxon>
        <taxon>ecological metagenomes</taxon>
    </lineage>
</organism>
<gene>
    <name evidence="1" type="ORF">METZ01_LOCUS412449</name>
</gene>
<dbReference type="EMBL" id="UINC01160764">
    <property type="protein sequence ID" value="SVD59595.1"/>
    <property type="molecule type" value="Genomic_DNA"/>
</dbReference>
<evidence type="ECO:0000313" key="1">
    <source>
        <dbReference type="EMBL" id="SVD59595.1"/>
    </source>
</evidence>
<protein>
    <recommendedName>
        <fullName evidence="2">Methionine biosynthesis protein MetW</fullName>
    </recommendedName>
</protein>
<dbReference type="Gene3D" id="3.40.50.150">
    <property type="entry name" value="Vaccinia Virus protein VP39"/>
    <property type="match status" value="1"/>
</dbReference>
<dbReference type="InterPro" id="IPR010743">
    <property type="entry name" value="Methionine_synth_MetW"/>
</dbReference>
<proteinExistence type="predicted"/>
<accession>A0A382WMP3</accession>